<evidence type="ECO:0000313" key="1">
    <source>
        <dbReference type="Proteomes" id="UP000095286"/>
    </source>
</evidence>
<dbReference type="Proteomes" id="UP000095286">
    <property type="component" value="Unplaced"/>
</dbReference>
<reference evidence="2" key="1">
    <citation type="submission" date="2016-11" db="UniProtKB">
        <authorList>
            <consortium name="WormBaseParasite"/>
        </authorList>
    </citation>
    <scope>IDENTIFICATION</scope>
    <source>
        <strain evidence="2">KR3021</strain>
    </source>
</reference>
<sequence length="298" mass="33045">MVLTTKLLQFKCDQRNVRAVRFNTDGRYAITCGSDKTIKLWNPYTGLHLNTYSGEVGDILDACSSNDNSLILSGGVGKVLMLFNVETKKNTRRWQGHFNQINAVAFNEEATVAFSASQDGTVRSYDMKTHSKNPIQVFDEANDGILSLDIKENEIATGCADGTFRIYDLRKGAMSIDHVDVPVTNVQLTEDNQCILVGTLNSHINLFDKLNGESLACYDKHINKQYKIECGMLVSGNEILTGSEDGNAYLYDMLSGNIVGSLDHKEFSSYVHSVACHPKEMKAMTGAKDVVCVWEFVK</sequence>
<protein>
    <submittedName>
        <fullName evidence="2">WD_REPEATS_REGION domain-containing protein</fullName>
    </submittedName>
</protein>
<evidence type="ECO:0000313" key="2">
    <source>
        <dbReference type="WBParaSite" id="RSKR_0000114700.1"/>
    </source>
</evidence>
<proteinExistence type="predicted"/>
<name>A0AC35TIX8_9BILA</name>
<accession>A0AC35TIX8</accession>
<organism evidence="1 2">
    <name type="scientific">Rhabditophanes sp. KR3021</name>
    <dbReference type="NCBI Taxonomy" id="114890"/>
    <lineage>
        <taxon>Eukaryota</taxon>
        <taxon>Metazoa</taxon>
        <taxon>Ecdysozoa</taxon>
        <taxon>Nematoda</taxon>
        <taxon>Chromadorea</taxon>
        <taxon>Rhabditida</taxon>
        <taxon>Tylenchina</taxon>
        <taxon>Panagrolaimomorpha</taxon>
        <taxon>Strongyloidoidea</taxon>
        <taxon>Alloionematidae</taxon>
        <taxon>Rhabditophanes</taxon>
    </lineage>
</organism>
<dbReference type="WBParaSite" id="RSKR_0000114700.1">
    <property type="protein sequence ID" value="RSKR_0000114700.1"/>
    <property type="gene ID" value="RSKR_0000114700"/>
</dbReference>